<feature type="region of interest" description="Disordered" evidence="1">
    <location>
        <begin position="82"/>
        <end position="112"/>
    </location>
</feature>
<feature type="chain" id="PRO_5012714877" evidence="2">
    <location>
        <begin position="22"/>
        <end position="293"/>
    </location>
</feature>
<feature type="domain" description="Secretion system C-terminal sorting" evidence="3">
    <location>
        <begin position="214"/>
        <end position="290"/>
    </location>
</feature>
<protein>
    <submittedName>
        <fullName evidence="4">Por secretion system C-terminal sorting domain-containing protein</fullName>
    </submittedName>
</protein>
<accession>A0A238YNT1</accession>
<evidence type="ECO:0000256" key="1">
    <source>
        <dbReference type="SAM" id="MobiDB-lite"/>
    </source>
</evidence>
<dbReference type="RefSeq" id="WP_089333144.1">
    <property type="nucleotide sequence ID" value="NZ_FZNS01000005.1"/>
</dbReference>
<dbReference type="Pfam" id="PF18962">
    <property type="entry name" value="Por_Secre_tail"/>
    <property type="match status" value="1"/>
</dbReference>
<name>A0A238YNT1_9BACT</name>
<feature type="signal peptide" evidence="2">
    <location>
        <begin position="1"/>
        <end position="21"/>
    </location>
</feature>
<dbReference type="AlphaFoldDB" id="A0A238YNT1"/>
<evidence type="ECO:0000259" key="3">
    <source>
        <dbReference type="Pfam" id="PF18962"/>
    </source>
</evidence>
<keyword evidence="2" id="KW-0732">Signal</keyword>
<sequence>MKAFTCTLALCALLVGPAAVAQNLQTAPAQSSTAPARQELRAYVQQNVLPVVRQQRQKLEALLTTSDKAQLAIYRTQLRETRQKSQALRRSFRSPTSGETTSTLTETQKQQTEQLRAETKAILQNVEQLGLKYQTEIAKLAQEVQPQKEKWAADTKTILARTLTPEQSEALGRRKDRKLHRAGTMARYFRPGAFLLLDPNKPAPAARSTSTTSVYPNPTTAVSQIEYDLKKDGSVTVELLDSRGNTLRTVAQQTEQEKGPHTLAINVADLPNGTYYFKITTKDGAETRRFVKE</sequence>
<dbReference type="InterPro" id="IPR026444">
    <property type="entry name" value="Secre_tail"/>
</dbReference>
<evidence type="ECO:0000256" key="2">
    <source>
        <dbReference type="SAM" id="SignalP"/>
    </source>
</evidence>
<gene>
    <name evidence="4" type="ORF">SAMN06269173_105379</name>
</gene>
<proteinExistence type="predicted"/>
<keyword evidence="5" id="KW-1185">Reference proteome</keyword>
<organism evidence="4 5">
    <name type="scientific">Hymenobacter mucosus</name>
    <dbReference type="NCBI Taxonomy" id="1411120"/>
    <lineage>
        <taxon>Bacteria</taxon>
        <taxon>Pseudomonadati</taxon>
        <taxon>Bacteroidota</taxon>
        <taxon>Cytophagia</taxon>
        <taxon>Cytophagales</taxon>
        <taxon>Hymenobacteraceae</taxon>
        <taxon>Hymenobacter</taxon>
    </lineage>
</organism>
<dbReference type="NCBIfam" id="TIGR04183">
    <property type="entry name" value="Por_Secre_tail"/>
    <property type="match status" value="1"/>
</dbReference>
<reference evidence="5" key="1">
    <citation type="submission" date="2017-06" db="EMBL/GenBank/DDBJ databases">
        <authorList>
            <person name="Varghese N."/>
            <person name="Submissions S."/>
        </authorList>
    </citation>
    <scope>NUCLEOTIDE SEQUENCE [LARGE SCALE GENOMIC DNA]</scope>
    <source>
        <strain evidence="5">DSM 28041</strain>
    </source>
</reference>
<feature type="compositionally biased region" description="Low complexity" evidence="1">
    <location>
        <begin position="94"/>
        <end position="112"/>
    </location>
</feature>
<dbReference type="Proteomes" id="UP000198310">
    <property type="component" value="Unassembled WGS sequence"/>
</dbReference>
<dbReference type="Gene3D" id="2.60.40.4070">
    <property type="match status" value="1"/>
</dbReference>
<evidence type="ECO:0000313" key="4">
    <source>
        <dbReference type="EMBL" id="SNR72351.1"/>
    </source>
</evidence>
<evidence type="ECO:0000313" key="5">
    <source>
        <dbReference type="Proteomes" id="UP000198310"/>
    </source>
</evidence>
<dbReference type="EMBL" id="FZNS01000005">
    <property type="protein sequence ID" value="SNR72351.1"/>
    <property type="molecule type" value="Genomic_DNA"/>
</dbReference>